<accession>A0A6G1GNZ7</accession>
<reference evidence="2" key="1">
    <citation type="journal article" date="2020" name="Stud. Mycol.">
        <title>101 Dothideomycetes genomes: a test case for predicting lifestyles and emergence of pathogens.</title>
        <authorList>
            <person name="Haridas S."/>
            <person name="Albert R."/>
            <person name="Binder M."/>
            <person name="Bloem J."/>
            <person name="Labutti K."/>
            <person name="Salamov A."/>
            <person name="Andreopoulos B."/>
            <person name="Baker S."/>
            <person name="Barry K."/>
            <person name="Bills G."/>
            <person name="Bluhm B."/>
            <person name="Cannon C."/>
            <person name="Castanera R."/>
            <person name="Culley D."/>
            <person name="Daum C."/>
            <person name="Ezra D."/>
            <person name="Gonzalez J."/>
            <person name="Henrissat B."/>
            <person name="Kuo A."/>
            <person name="Liang C."/>
            <person name="Lipzen A."/>
            <person name="Lutzoni F."/>
            <person name="Magnuson J."/>
            <person name="Mondo S."/>
            <person name="Nolan M."/>
            <person name="Ohm R."/>
            <person name="Pangilinan J."/>
            <person name="Park H.-J."/>
            <person name="Ramirez L."/>
            <person name="Alfaro M."/>
            <person name="Sun H."/>
            <person name="Tritt A."/>
            <person name="Yoshinaga Y."/>
            <person name="Zwiers L.-H."/>
            <person name="Turgeon B."/>
            <person name="Goodwin S."/>
            <person name="Spatafora J."/>
            <person name="Crous P."/>
            <person name="Grigoriev I."/>
        </authorList>
    </citation>
    <scope>NUCLEOTIDE SEQUENCE</scope>
    <source>
        <strain evidence="2">CBS 113979</strain>
    </source>
</reference>
<organism evidence="2 3">
    <name type="scientific">Aulographum hederae CBS 113979</name>
    <dbReference type="NCBI Taxonomy" id="1176131"/>
    <lineage>
        <taxon>Eukaryota</taxon>
        <taxon>Fungi</taxon>
        <taxon>Dikarya</taxon>
        <taxon>Ascomycota</taxon>
        <taxon>Pezizomycotina</taxon>
        <taxon>Dothideomycetes</taxon>
        <taxon>Pleosporomycetidae</taxon>
        <taxon>Aulographales</taxon>
        <taxon>Aulographaceae</taxon>
    </lineage>
</organism>
<protein>
    <submittedName>
        <fullName evidence="2">Uncharacterized protein</fullName>
    </submittedName>
</protein>
<dbReference type="AlphaFoldDB" id="A0A6G1GNZ7"/>
<gene>
    <name evidence="2" type="ORF">K402DRAFT_191841</name>
</gene>
<evidence type="ECO:0000256" key="1">
    <source>
        <dbReference type="SAM" id="MobiDB-lite"/>
    </source>
</evidence>
<sequence>MFRRADAGRGKRNQAFGELDFWMSPTQRAWNPPRWGSRLSAKSGTHSGHSVRDGSARSSSLTFAFCIFSKLGCLSSSCGLSAWGVYRLTSCLAIWGYMQLPLLHRRPFQPEGKIDAIAVASCG</sequence>
<evidence type="ECO:0000313" key="3">
    <source>
        <dbReference type="Proteomes" id="UP000800041"/>
    </source>
</evidence>
<dbReference type="Proteomes" id="UP000800041">
    <property type="component" value="Unassembled WGS sequence"/>
</dbReference>
<keyword evidence="3" id="KW-1185">Reference proteome</keyword>
<evidence type="ECO:0000313" key="2">
    <source>
        <dbReference type="EMBL" id="KAF1982655.1"/>
    </source>
</evidence>
<feature type="region of interest" description="Disordered" evidence="1">
    <location>
        <begin position="33"/>
        <end position="55"/>
    </location>
</feature>
<proteinExistence type="predicted"/>
<dbReference type="EMBL" id="ML977182">
    <property type="protein sequence ID" value="KAF1982655.1"/>
    <property type="molecule type" value="Genomic_DNA"/>
</dbReference>
<name>A0A6G1GNZ7_9PEZI</name>